<evidence type="ECO:0000313" key="4">
    <source>
        <dbReference type="Proteomes" id="UP000244081"/>
    </source>
</evidence>
<protein>
    <submittedName>
        <fullName evidence="3">Iron complex transport system substrate-binding protein</fullName>
    </submittedName>
</protein>
<dbReference type="PROSITE" id="PS50983">
    <property type="entry name" value="FE_B12_PBP"/>
    <property type="match status" value="1"/>
</dbReference>
<feature type="domain" description="Fe/B12 periplasmic-binding" evidence="2">
    <location>
        <begin position="58"/>
        <end position="353"/>
    </location>
</feature>
<dbReference type="InterPro" id="IPR002491">
    <property type="entry name" value="ABC_transptr_periplasmic_BD"/>
</dbReference>
<sequence length="378" mass="40912">MRMRLARPRFAEKGRTAGLVALLLLAPALLAATAPATAEIVAKDVTGRTIRLEAPAHRILIDDGRYFLNLALLADDPVSLVVAWPHDSNRLGEEIYARFRQRFPAIETLKHTASSSRTLSVEQVLAADPDLAVFSLMSKPSAREIELIEAAGIPVAIADNVADPLANVDRTLLMLGTLTGNEARAEAAVAFRQQRYRVIAERLASHPDAGRPKVFLEAHASTSTDCCNSPGTGSIGAMIDFAGGHNIGADVIDRAFGKISLEYVIEAKPEIYIATGGAYMEKRSGVLVGPYYDPERTAETLAKVLARTGFSELPAVKAGNVHALSHQLFSSPLDVLTIELLAKWIHPDLFSDIDVAKTRDEMNARLLSVPLEGVYWSE</sequence>
<dbReference type="Gene3D" id="3.40.50.1980">
    <property type="entry name" value="Nitrogenase molybdenum iron protein domain"/>
    <property type="match status" value="2"/>
</dbReference>
<gene>
    <name evidence="3" type="ORF">C8N35_10796</name>
</gene>
<dbReference type="InterPro" id="IPR050902">
    <property type="entry name" value="ABC_Transporter_SBP"/>
</dbReference>
<accession>A0A2T5V6K8</accession>
<dbReference type="EMBL" id="QAYG01000007">
    <property type="protein sequence ID" value="PTW59383.1"/>
    <property type="molecule type" value="Genomic_DNA"/>
</dbReference>
<dbReference type="PANTHER" id="PTHR30535:SF34">
    <property type="entry name" value="MOLYBDATE-BINDING PROTEIN MOLA"/>
    <property type="match status" value="1"/>
</dbReference>
<dbReference type="Pfam" id="PF01497">
    <property type="entry name" value="Peripla_BP_2"/>
    <property type="match status" value="1"/>
</dbReference>
<organism evidence="3 4">
    <name type="scientific">Breoghania corrubedonensis</name>
    <dbReference type="NCBI Taxonomy" id="665038"/>
    <lineage>
        <taxon>Bacteria</taxon>
        <taxon>Pseudomonadati</taxon>
        <taxon>Pseudomonadota</taxon>
        <taxon>Alphaproteobacteria</taxon>
        <taxon>Hyphomicrobiales</taxon>
        <taxon>Stappiaceae</taxon>
        <taxon>Breoghania</taxon>
    </lineage>
</organism>
<evidence type="ECO:0000256" key="1">
    <source>
        <dbReference type="SAM" id="SignalP"/>
    </source>
</evidence>
<reference evidence="3 4" key="1">
    <citation type="submission" date="2018-04" db="EMBL/GenBank/DDBJ databases">
        <title>Genomic Encyclopedia of Archaeal and Bacterial Type Strains, Phase II (KMG-II): from individual species to whole genera.</title>
        <authorList>
            <person name="Goeker M."/>
        </authorList>
    </citation>
    <scope>NUCLEOTIDE SEQUENCE [LARGE SCALE GENOMIC DNA]</scope>
    <source>
        <strain evidence="3 4">DSM 23382</strain>
    </source>
</reference>
<comment type="caution">
    <text evidence="3">The sequence shown here is derived from an EMBL/GenBank/DDBJ whole genome shotgun (WGS) entry which is preliminary data.</text>
</comment>
<keyword evidence="1" id="KW-0732">Signal</keyword>
<keyword evidence="4" id="KW-1185">Reference proteome</keyword>
<dbReference type="PANTHER" id="PTHR30535">
    <property type="entry name" value="VITAMIN B12-BINDING PROTEIN"/>
    <property type="match status" value="1"/>
</dbReference>
<dbReference type="SUPFAM" id="SSF53807">
    <property type="entry name" value="Helical backbone' metal receptor"/>
    <property type="match status" value="1"/>
</dbReference>
<proteinExistence type="predicted"/>
<dbReference type="AlphaFoldDB" id="A0A2T5V6K8"/>
<evidence type="ECO:0000313" key="3">
    <source>
        <dbReference type="EMBL" id="PTW59383.1"/>
    </source>
</evidence>
<feature type="chain" id="PRO_5015576168" evidence="1">
    <location>
        <begin position="39"/>
        <end position="378"/>
    </location>
</feature>
<feature type="signal peptide" evidence="1">
    <location>
        <begin position="1"/>
        <end position="38"/>
    </location>
</feature>
<name>A0A2T5V6K8_9HYPH</name>
<evidence type="ECO:0000259" key="2">
    <source>
        <dbReference type="PROSITE" id="PS50983"/>
    </source>
</evidence>
<dbReference type="Proteomes" id="UP000244081">
    <property type="component" value="Unassembled WGS sequence"/>
</dbReference>